<dbReference type="EMBL" id="CP000781">
    <property type="protein sequence ID" value="ABS68915.1"/>
    <property type="molecule type" value="Genomic_DNA"/>
</dbReference>
<proteinExistence type="predicted"/>
<evidence type="ECO:0000313" key="1">
    <source>
        <dbReference type="EMBL" id="ABS68915.1"/>
    </source>
</evidence>
<reference evidence="1 2" key="1">
    <citation type="submission" date="2007-07" db="EMBL/GenBank/DDBJ databases">
        <title>Complete sequence of chromosome of Xanthobacter autotrophicus Py2.</title>
        <authorList>
            <consortium name="US DOE Joint Genome Institute"/>
            <person name="Copeland A."/>
            <person name="Lucas S."/>
            <person name="Lapidus A."/>
            <person name="Barry K."/>
            <person name="Glavina del Rio T."/>
            <person name="Hammon N."/>
            <person name="Israni S."/>
            <person name="Dalin E."/>
            <person name="Tice H."/>
            <person name="Pitluck S."/>
            <person name="Sims D."/>
            <person name="Brettin T."/>
            <person name="Bruce D."/>
            <person name="Detter J.C."/>
            <person name="Han C."/>
            <person name="Tapia R."/>
            <person name="Brainard J."/>
            <person name="Schmutz J."/>
            <person name="Larimer F."/>
            <person name="Land M."/>
            <person name="Hauser L."/>
            <person name="Kyrpides N."/>
            <person name="Kim E."/>
            <person name="Ensigns S.A."/>
            <person name="Richardson P."/>
        </authorList>
    </citation>
    <scope>NUCLEOTIDE SEQUENCE [LARGE SCALE GENOMIC DNA]</scope>
    <source>
        <strain evidence="2">ATCC BAA-1158 / Py2</strain>
    </source>
</reference>
<dbReference type="Proteomes" id="UP000002417">
    <property type="component" value="Chromosome"/>
</dbReference>
<name>A7ILM2_XANP2</name>
<dbReference type="KEGG" id="xau:Xaut_3688"/>
<dbReference type="STRING" id="78245.Xaut_3688"/>
<sequence length="121" mass="13045">MDVEERPGGRPVGSARPLHVIDEVGLFAGDAAGAGGFKCVQFRQQIFDGRLGDDDAARGQECQFVFPLTFDHRNFVGEIRLLVRARRPVAPSPGVRQALGDRVEMIGGGHVGVPSFSMGRQ</sequence>
<accession>A7ILM2</accession>
<gene>
    <name evidence="1" type="ordered locus">Xaut_3688</name>
</gene>
<keyword evidence="2" id="KW-1185">Reference proteome</keyword>
<dbReference type="HOGENOM" id="CLU_2037148_0_0_5"/>
<evidence type="ECO:0000313" key="2">
    <source>
        <dbReference type="Proteomes" id="UP000002417"/>
    </source>
</evidence>
<protein>
    <submittedName>
        <fullName evidence="1">Uncharacterized protein</fullName>
    </submittedName>
</protein>
<organism evidence="1 2">
    <name type="scientific">Xanthobacter autotrophicus (strain ATCC BAA-1158 / Py2)</name>
    <dbReference type="NCBI Taxonomy" id="78245"/>
    <lineage>
        <taxon>Bacteria</taxon>
        <taxon>Pseudomonadati</taxon>
        <taxon>Pseudomonadota</taxon>
        <taxon>Alphaproteobacteria</taxon>
        <taxon>Hyphomicrobiales</taxon>
        <taxon>Xanthobacteraceae</taxon>
        <taxon>Xanthobacter</taxon>
    </lineage>
</organism>
<dbReference type="AlphaFoldDB" id="A7ILM2"/>